<feature type="compositionally biased region" description="Basic and acidic residues" evidence="1">
    <location>
        <begin position="169"/>
        <end position="178"/>
    </location>
</feature>
<evidence type="ECO:0000313" key="2">
    <source>
        <dbReference type="Proteomes" id="UP000186698"/>
    </source>
</evidence>
<dbReference type="KEGG" id="xla:121398309"/>
<dbReference type="Proteomes" id="UP000186698">
    <property type="component" value="Chromosome 9_10L"/>
</dbReference>
<evidence type="ECO:0000256" key="1">
    <source>
        <dbReference type="SAM" id="MobiDB-lite"/>
    </source>
</evidence>
<sequence length="623" mass="70199">MSWSKQTVVGIFSRSGEHEYLWLVNALRDVTNLCPQPFVITNSNASAFRESVYTNTFAILYHSMNRGSLNITDVTDSLYDDELQVLSSILGKDKVVVIADDLVDSSHNAKNRILHSQPTIRLKALDLFLFSREDKTNYNILLSKMAPIKEIVTAASHKSINMWDEEKDSPDKEKDLKPRKVKMSSSKQTVVGIFSRSRKDEYLWLVNALRDDTNICLQPFVITNSNASAFRESVYTNNFAILYHSMNSGRLNITDVTDSLYDDELQVLSSILGKDKVMVIADDPVDSSHNAKNRILHSQPTIKLKAQDLFLFSREDKTNNNILISKMAPIKEIITAASHKSINMWDEEKDSPDKEKDLKPRKVKMSWSKQTVVGIFSRSGEHEYLWLVNALRDVTNLCPQPFVITNSNASAFRESVYTNTFAILYHSMNRGSLNITDVTDSLYDDELQVLSSILGKDKVVVIADDLVDSSHNAKNRILHSQPTIRLKALDLFLFSREDKTNYNILLSKMAPIKEIVTAASHKSINMSSVSLSLVTYGTTVICVGNALCRPSVWNWALAFPWVAASLGLVRNTFYIPYIPAGLRLSETYMVPAGVVTILSISQPDWPHVLSSYCNSILQKHKGR</sequence>
<evidence type="ECO:0000313" key="3">
    <source>
        <dbReference type="RefSeq" id="XP_041433335.1"/>
    </source>
</evidence>
<reference evidence="3" key="1">
    <citation type="submission" date="2025-08" db="UniProtKB">
        <authorList>
            <consortium name="RefSeq"/>
        </authorList>
    </citation>
    <scope>IDENTIFICATION</scope>
    <source>
        <strain evidence="3">J_2021</strain>
        <tissue evidence="3">Erythrocytes</tissue>
    </source>
</reference>
<gene>
    <name evidence="3" type="primary">LOC121398309</name>
</gene>
<dbReference type="OrthoDB" id="9904962at2759"/>
<dbReference type="RefSeq" id="XP_041433335.1">
    <property type="nucleotide sequence ID" value="XM_041577401.1"/>
</dbReference>
<dbReference type="AlphaFoldDB" id="A0A8J1LX67"/>
<keyword evidence="2" id="KW-1185">Reference proteome</keyword>
<proteinExistence type="predicted"/>
<feature type="region of interest" description="Disordered" evidence="1">
    <location>
        <begin position="162"/>
        <end position="181"/>
    </location>
</feature>
<accession>A0A8J1LX67</accession>
<protein>
    <submittedName>
        <fullName evidence="3">Uncharacterized protein LOC121398309 isoform X1</fullName>
    </submittedName>
</protein>
<dbReference type="GeneID" id="121398309"/>
<organism evidence="2 3">
    <name type="scientific">Xenopus laevis</name>
    <name type="common">African clawed frog</name>
    <dbReference type="NCBI Taxonomy" id="8355"/>
    <lineage>
        <taxon>Eukaryota</taxon>
        <taxon>Metazoa</taxon>
        <taxon>Chordata</taxon>
        <taxon>Craniata</taxon>
        <taxon>Vertebrata</taxon>
        <taxon>Euteleostomi</taxon>
        <taxon>Amphibia</taxon>
        <taxon>Batrachia</taxon>
        <taxon>Anura</taxon>
        <taxon>Pipoidea</taxon>
        <taxon>Pipidae</taxon>
        <taxon>Xenopodinae</taxon>
        <taxon>Xenopus</taxon>
        <taxon>Xenopus</taxon>
    </lineage>
</organism>
<name>A0A8J1LX67_XENLA</name>